<feature type="domain" description="Multidrug resistance protein MdtA-like C-terminal permuted SH3" evidence="9">
    <location>
        <begin position="287"/>
        <end position="349"/>
    </location>
</feature>
<dbReference type="EMBL" id="MDGK01000015">
    <property type="protein sequence ID" value="OIN11265.1"/>
    <property type="molecule type" value="Genomic_DNA"/>
</dbReference>
<evidence type="ECO:0000256" key="1">
    <source>
        <dbReference type="ARBA" id="ARBA00004196"/>
    </source>
</evidence>
<dbReference type="AlphaFoldDB" id="A0A1H0V2G2"/>
<evidence type="ECO:0000256" key="2">
    <source>
        <dbReference type="ARBA" id="ARBA00009477"/>
    </source>
</evidence>
<dbReference type="NCBIfam" id="TIGR01730">
    <property type="entry name" value="RND_mfp"/>
    <property type="match status" value="1"/>
</dbReference>
<dbReference type="Pfam" id="PF25917">
    <property type="entry name" value="BSH_RND"/>
    <property type="match status" value="1"/>
</dbReference>
<evidence type="ECO:0000313" key="12">
    <source>
        <dbReference type="Proteomes" id="UP000181686"/>
    </source>
</evidence>
<dbReference type="PANTHER" id="PTHR30469">
    <property type="entry name" value="MULTIDRUG RESISTANCE PROTEIN MDTA"/>
    <property type="match status" value="1"/>
</dbReference>
<reference evidence="10 12" key="1">
    <citation type="submission" date="2016-08" db="EMBL/GenBank/DDBJ databases">
        <title>Draft genome sequence of the type strain of Pseudomonas extremorientalis LMG 19695T isolated from drinking water reservoir.</title>
        <authorList>
            <person name="Tambong J.T."/>
        </authorList>
    </citation>
    <scope>NUCLEOTIDE SEQUENCE [LARGE SCALE GENOMIC DNA]</scope>
    <source>
        <strain evidence="10 12">LMG 19695</strain>
    </source>
</reference>
<dbReference type="Gene3D" id="6.10.140.1990">
    <property type="match status" value="1"/>
</dbReference>
<comment type="similarity">
    <text evidence="2">Belongs to the membrane fusion protein (MFP) (TC 8.A.1) family.</text>
</comment>
<dbReference type="InterPro" id="IPR030190">
    <property type="entry name" value="MacA_alpha-hairpin_sf"/>
</dbReference>
<dbReference type="GO" id="GO:0015562">
    <property type="term" value="F:efflux transmembrane transporter activity"/>
    <property type="evidence" value="ECO:0007669"/>
    <property type="project" value="TreeGrafter"/>
</dbReference>
<dbReference type="GO" id="GO:1990195">
    <property type="term" value="C:macrolide transmembrane transporter complex"/>
    <property type="evidence" value="ECO:0007669"/>
    <property type="project" value="InterPro"/>
</dbReference>
<dbReference type="Pfam" id="PF25876">
    <property type="entry name" value="HH_MFP_RND"/>
    <property type="match status" value="1"/>
</dbReference>
<dbReference type="GO" id="GO:0019898">
    <property type="term" value="C:extrinsic component of membrane"/>
    <property type="evidence" value="ECO:0007669"/>
    <property type="project" value="InterPro"/>
</dbReference>
<dbReference type="Proteomes" id="UP000182654">
    <property type="component" value="Chromosome I"/>
</dbReference>
<dbReference type="Gene3D" id="2.40.50.100">
    <property type="match status" value="1"/>
</dbReference>
<feature type="domain" description="Multidrug resistance protein MdtA-like barrel-sandwich hybrid" evidence="7">
    <location>
        <begin position="75"/>
        <end position="200"/>
    </location>
</feature>
<dbReference type="Pfam" id="PF25967">
    <property type="entry name" value="RND-MFP_C"/>
    <property type="match status" value="1"/>
</dbReference>
<dbReference type="PANTHER" id="PTHR30469:SF29">
    <property type="entry name" value="BLR2860 PROTEIN"/>
    <property type="match status" value="1"/>
</dbReference>
<keyword evidence="3" id="KW-0813">Transport</keyword>
<feature type="domain" description="CusB-like beta-barrel" evidence="8">
    <location>
        <begin position="208"/>
        <end position="279"/>
    </location>
</feature>
<keyword evidence="4 5" id="KW-0175">Coiled coil</keyword>
<evidence type="ECO:0000313" key="11">
    <source>
        <dbReference type="EMBL" id="SDP72729.1"/>
    </source>
</evidence>
<accession>A0A1H0V2G2</accession>
<dbReference type="RefSeq" id="WP_071488575.1">
    <property type="nucleotide sequence ID" value="NZ_CP117459.1"/>
</dbReference>
<dbReference type="InterPro" id="IPR006143">
    <property type="entry name" value="RND_pump_MFP"/>
</dbReference>
<evidence type="ECO:0000256" key="3">
    <source>
        <dbReference type="ARBA" id="ARBA00022448"/>
    </source>
</evidence>
<comment type="subcellular location">
    <subcellularLocation>
        <location evidence="1">Cell envelope</location>
    </subcellularLocation>
</comment>
<evidence type="ECO:0000256" key="4">
    <source>
        <dbReference type="ARBA" id="ARBA00023054"/>
    </source>
</evidence>
<evidence type="ECO:0000259" key="9">
    <source>
        <dbReference type="Pfam" id="PF25967"/>
    </source>
</evidence>
<dbReference type="Gene3D" id="2.40.30.170">
    <property type="match status" value="1"/>
</dbReference>
<feature type="coiled-coil region" evidence="5">
    <location>
        <begin position="115"/>
        <end position="173"/>
    </location>
</feature>
<evidence type="ECO:0000256" key="5">
    <source>
        <dbReference type="SAM" id="Coils"/>
    </source>
</evidence>
<evidence type="ECO:0000259" key="8">
    <source>
        <dbReference type="Pfam" id="PF25954"/>
    </source>
</evidence>
<dbReference type="InterPro" id="IPR058627">
    <property type="entry name" value="MdtA-like_C"/>
</dbReference>
<keyword evidence="13" id="KW-1185">Reference proteome</keyword>
<evidence type="ECO:0000313" key="10">
    <source>
        <dbReference type="EMBL" id="OIN11265.1"/>
    </source>
</evidence>
<dbReference type="Pfam" id="PF25954">
    <property type="entry name" value="Beta-barrel_RND_2"/>
    <property type="match status" value="1"/>
</dbReference>
<dbReference type="Gene3D" id="2.40.420.20">
    <property type="match status" value="1"/>
</dbReference>
<evidence type="ECO:0000259" key="7">
    <source>
        <dbReference type="Pfam" id="PF25917"/>
    </source>
</evidence>
<organism evidence="10 12">
    <name type="scientific">Pseudomonas extremorientalis</name>
    <dbReference type="NCBI Taxonomy" id="169669"/>
    <lineage>
        <taxon>Bacteria</taxon>
        <taxon>Pseudomonadati</taxon>
        <taxon>Pseudomonadota</taxon>
        <taxon>Gammaproteobacteria</taxon>
        <taxon>Pseudomonadales</taxon>
        <taxon>Pseudomonadaceae</taxon>
        <taxon>Pseudomonas</taxon>
    </lineage>
</organism>
<evidence type="ECO:0000313" key="13">
    <source>
        <dbReference type="Proteomes" id="UP000182654"/>
    </source>
</evidence>
<gene>
    <name evidence="10" type="ORF">BFN10_04035</name>
    <name evidence="11" type="ORF">SAMN04490184_4572</name>
</gene>
<proteinExistence type="inferred from homology"/>
<dbReference type="EMBL" id="LT629708">
    <property type="protein sequence ID" value="SDP72729.1"/>
    <property type="molecule type" value="Genomic_DNA"/>
</dbReference>
<protein>
    <submittedName>
        <fullName evidence="10">Efflux transporter periplasmic adaptor subunit</fullName>
    </submittedName>
    <submittedName>
        <fullName evidence="11">Membrane fusion protein, multidrug efflux system</fullName>
    </submittedName>
</protein>
<dbReference type="GO" id="GO:0030313">
    <property type="term" value="C:cell envelope"/>
    <property type="evidence" value="ECO:0007669"/>
    <property type="project" value="UniProtKB-SubCell"/>
</dbReference>
<evidence type="ECO:0000259" key="6">
    <source>
        <dbReference type="Pfam" id="PF25876"/>
    </source>
</evidence>
<dbReference type="InterPro" id="IPR058625">
    <property type="entry name" value="MdtA-like_BSH"/>
</dbReference>
<dbReference type="SUPFAM" id="SSF111369">
    <property type="entry name" value="HlyD-like secretion proteins"/>
    <property type="match status" value="1"/>
</dbReference>
<feature type="domain" description="Multidrug resistance protein MdtA-like alpha-helical hairpin" evidence="6">
    <location>
        <begin position="112"/>
        <end position="170"/>
    </location>
</feature>
<dbReference type="InterPro" id="IPR058624">
    <property type="entry name" value="MdtA-like_HH"/>
</dbReference>
<reference evidence="11 13" key="2">
    <citation type="submission" date="2016-10" db="EMBL/GenBank/DDBJ databases">
        <authorList>
            <person name="Varghese N."/>
            <person name="Submissions S."/>
        </authorList>
    </citation>
    <scope>NUCLEOTIDE SEQUENCE [LARGE SCALE GENOMIC DNA]</scope>
    <source>
        <strain evidence="11 13">BS2774</strain>
    </source>
</reference>
<dbReference type="Proteomes" id="UP000181686">
    <property type="component" value="Unassembled WGS sequence"/>
</dbReference>
<dbReference type="GO" id="GO:1990961">
    <property type="term" value="P:xenobiotic detoxification by transmembrane export across the plasma membrane"/>
    <property type="evidence" value="ECO:0007669"/>
    <property type="project" value="InterPro"/>
</dbReference>
<dbReference type="GO" id="GO:1990281">
    <property type="term" value="C:efflux pump complex"/>
    <property type="evidence" value="ECO:0007669"/>
    <property type="project" value="TreeGrafter"/>
</dbReference>
<name>A0A1H0V2G2_9PSED</name>
<dbReference type="InterPro" id="IPR058792">
    <property type="entry name" value="Beta-barrel_RND_2"/>
</dbReference>
<sequence length="383" mass="41195">MSHVSRSGRAVSRTSVALLIAVVVLIALAWALWRWSHPAAAAYAPAPIKVAVAPVSDAPFTRYLEAIGELEAVQQVSVPAEVGGRVVQLPVESGQRVERDQVLVRLNDAPQRGNLMRLQGELENAKVKLERSRTLVKVNATSREAFDNAQTEYTTAQGALQELKAQIDQLTIRAPFAGTLGIRKVHLGQFVNPGDSLINLVGDKGLYVNFSVPEQALAQLKVGNTLDVQLDALPGQRFSARISSIDPFLDRSRTLSVQALLQAPTDGALPRMFAKVRLPQSLPGNTLSVPETAITYNAYGEDVFVVQPSTDANTPPVVRRVLVKTSERRNGRVVIDAGLNPGDRVVISGQIKLSDGAAIEPLERTVLNDADPSSGMTMAGENP</sequence>